<evidence type="ECO:0000313" key="9">
    <source>
        <dbReference type="EMBL" id="RED84039.1"/>
    </source>
</evidence>
<comment type="caution">
    <text evidence="9">The sequence shown here is derived from an EMBL/GenBank/DDBJ whole genome shotgun (WGS) entry which is preliminary data.</text>
</comment>
<dbReference type="SUPFAM" id="SSF53383">
    <property type="entry name" value="PLP-dependent transferases"/>
    <property type="match status" value="1"/>
</dbReference>
<protein>
    <submittedName>
        <fullName evidence="9">Perosamine synthetase</fullName>
    </submittedName>
</protein>
<dbReference type="Gene3D" id="3.90.1150.10">
    <property type="entry name" value="Aspartate Aminotransferase, domain 1"/>
    <property type="match status" value="1"/>
</dbReference>
<name>A0A3D9KDQ7_9BACL</name>
<dbReference type="OrthoDB" id="9810913at2"/>
<dbReference type="PANTHER" id="PTHR30244:SF30">
    <property type="entry name" value="BLR5990 PROTEIN"/>
    <property type="match status" value="1"/>
</dbReference>
<dbReference type="InterPro" id="IPR000653">
    <property type="entry name" value="DegT/StrS_aminotransferase"/>
</dbReference>
<gene>
    <name evidence="9" type="ORF">DFP98_107147</name>
</gene>
<dbReference type="RefSeq" id="WP_116060672.1">
    <property type="nucleotide sequence ID" value="NZ_QRDZ01000007.1"/>
</dbReference>
<dbReference type="InterPro" id="IPR015421">
    <property type="entry name" value="PyrdxlP-dep_Trfase_major"/>
</dbReference>
<dbReference type="EMBL" id="QRDZ01000007">
    <property type="protein sequence ID" value="RED84039.1"/>
    <property type="molecule type" value="Genomic_DNA"/>
</dbReference>
<keyword evidence="10" id="KW-1185">Reference proteome</keyword>
<dbReference type="AlphaFoldDB" id="A0A3D9KDQ7"/>
<dbReference type="GO" id="GO:0000271">
    <property type="term" value="P:polysaccharide biosynthetic process"/>
    <property type="evidence" value="ECO:0007669"/>
    <property type="project" value="TreeGrafter"/>
</dbReference>
<evidence type="ECO:0000256" key="3">
    <source>
        <dbReference type="ARBA" id="ARBA00022679"/>
    </source>
</evidence>
<comment type="similarity">
    <text evidence="5 8">Belongs to the DegT/DnrJ/EryC1 family.</text>
</comment>
<evidence type="ECO:0000256" key="1">
    <source>
        <dbReference type="ARBA" id="ARBA00001933"/>
    </source>
</evidence>
<evidence type="ECO:0000256" key="5">
    <source>
        <dbReference type="ARBA" id="ARBA00037999"/>
    </source>
</evidence>
<evidence type="ECO:0000256" key="6">
    <source>
        <dbReference type="PIRSR" id="PIRSR000390-1"/>
    </source>
</evidence>
<dbReference type="Proteomes" id="UP000256977">
    <property type="component" value="Unassembled WGS sequence"/>
</dbReference>
<evidence type="ECO:0000256" key="8">
    <source>
        <dbReference type="RuleBase" id="RU004508"/>
    </source>
</evidence>
<dbReference type="InterPro" id="IPR026385">
    <property type="entry name" value="LegC-like"/>
</dbReference>
<dbReference type="GO" id="GO:0030170">
    <property type="term" value="F:pyridoxal phosphate binding"/>
    <property type="evidence" value="ECO:0007669"/>
    <property type="project" value="TreeGrafter"/>
</dbReference>
<dbReference type="InterPro" id="IPR015424">
    <property type="entry name" value="PyrdxlP-dep_Trfase"/>
</dbReference>
<dbReference type="FunFam" id="3.40.640.10:FF:000090">
    <property type="entry name" value="Pyridoxal phosphate-dependent aminotransferase"/>
    <property type="match status" value="1"/>
</dbReference>
<comment type="cofactor">
    <cofactor evidence="1">
        <name>pyridoxal 5'-phosphate</name>
        <dbReference type="ChEBI" id="CHEBI:597326"/>
    </cofactor>
</comment>
<keyword evidence="4 7" id="KW-0663">Pyridoxal phosphate</keyword>
<reference evidence="9 10" key="1">
    <citation type="submission" date="2018-07" db="EMBL/GenBank/DDBJ databases">
        <title>Genomic Encyclopedia of Type Strains, Phase III (KMG-III): the genomes of soil and plant-associated and newly described type strains.</title>
        <authorList>
            <person name="Whitman W."/>
        </authorList>
    </citation>
    <scope>NUCLEOTIDE SEQUENCE [LARGE SCALE GENOMIC DNA]</scope>
    <source>
        <strain evidence="9 10">CECT 7287</strain>
    </source>
</reference>
<dbReference type="CDD" id="cd00616">
    <property type="entry name" value="AHBA_syn"/>
    <property type="match status" value="1"/>
</dbReference>
<feature type="modified residue" description="N6-(pyridoxal phosphate)lysine" evidence="7">
    <location>
        <position position="220"/>
    </location>
</feature>
<organism evidence="9 10">
    <name type="scientific">Cohnella phaseoli</name>
    <dbReference type="NCBI Taxonomy" id="456490"/>
    <lineage>
        <taxon>Bacteria</taxon>
        <taxon>Bacillati</taxon>
        <taxon>Bacillota</taxon>
        <taxon>Bacilli</taxon>
        <taxon>Bacillales</taxon>
        <taxon>Paenibacillaceae</taxon>
        <taxon>Cohnella</taxon>
    </lineage>
</organism>
<accession>A0A3D9KDQ7</accession>
<keyword evidence="2" id="KW-0032">Aminotransferase</keyword>
<sequence length="392" mass="43760">MSKQINTTQLIEVIRATIHSEKPFVALHEPVFQGREKEFVVDCLETGWVSSVGKYVDLFEQMLAEYTGSVRAVAVVNGTAALHIGLLISGVRPGDEVICPSLSFVATTNAITYCGAVPHFVDVDEITLGIDPKKLDSYLSEIVRIEGKRPYNKVTGRPISAVVPMHTFGHPVRLEKLMEVCSKYGLELIEDAAESLGSFYKGKHTGTFGKVSAMSFNGNKIMTTGGGGAILVQDEVLGKLAKHITTTAKVPHRWEFIHDQVGYNYRLPNINAALGCAQMEQLPYFLERKRSLADQYRKNLQLVDGITFFTEPPECKSNYWLNTIILNDETQDERDHVLEQLNDHGLMSRPAWTLLHKLVMYQECPRMELIASEKLSKRMINIPSSSFLGGLE</sequence>
<keyword evidence="3" id="KW-0808">Transferase</keyword>
<dbReference type="Pfam" id="PF01041">
    <property type="entry name" value="DegT_DnrJ_EryC1"/>
    <property type="match status" value="1"/>
</dbReference>
<dbReference type="Gene3D" id="3.40.640.10">
    <property type="entry name" value="Type I PLP-dependent aspartate aminotransferase-like (Major domain)"/>
    <property type="match status" value="1"/>
</dbReference>
<dbReference type="InterPro" id="IPR015422">
    <property type="entry name" value="PyrdxlP-dep_Trfase_small"/>
</dbReference>
<evidence type="ECO:0000256" key="4">
    <source>
        <dbReference type="ARBA" id="ARBA00022898"/>
    </source>
</evidence>
<evidence type="ECO:0000313" key="10">
    <source>
        <dbReference type="Proteomes" id="UP000256977"/>
    </source>
</evidence>
<dbReference type="GO" id="GO:0008483">
    <property type="term" value="F:transaminase activity"/>
    <property type="evidence" value="ECO:0007669"/>
    <property type="project" value="UniProtKB-KW"/>
</dbReference>
<evidence type="ECO:0000256" key="7">
    <source>
        <dbReference type="PIRSR" id="PIRSR000390-2"/>
    </source>
</evidence>
<dbReference type="PIRSF" id="PIRSF000390">
    <property type="entry name" value="PLP_StrS"/>
    <property type="match status" value="1"/>
</dbReference>
<dbReference type="NCBIfam" id="TIGR04181">
    <property type="entry name" value="NHT_00031"/>
    <property type="match status" value="1"/>
</dbReference>
<feature type="active site" description="Proton acceptor" evidence="6">
    <location>
        <position position="220"/>
    </location>
</feature>
<proteinExistence type="inferred from homology"/>
<evidence type="ECO:0000256" key="2">
    <source>
        <dbReference type="ARBA" id="ARBA00022576"/>
    </source>
</evidence>
<dbReference type="PANTHER" id="PTHR30244">
    <property type="entry name" value="TRANSAMINASE"/>
    <property type="match status" value="1"/>
</dbReference>